<keyword evidence="4 9" id="KW-1003">Cell membrane</keyword>
<evidence type="ECO:0000256" key="1">
    <source>
        <dbReference type="ARBA" id="ARBA00004651"/>
    </source>
</evidence>
<dbReference type="eggNOG" id="COG1270">
    <property type="taxonomic scope" value="Bacteria"/>
</dbReference>
<feature type="transmembrane region" description="Helical" evidence="9">
    <location>
        <begin position="155"/>
        <end position="176"/>
    </location>
</feature>
<comment type="function">
    <text evidence="9">Converts cobyric acid to cobinamide by the addition of aminopropanol on the F carboxylic group.</text>
</comment>
<dbReference type="OrthoDB" id="9811967at2"/>
<comment type="caution">
    <text evidence="10">The sequence shown here is derived from an EMBL/GenBank/DDBJ whole genome shotgun (WGS) entry which is preliminary data.</text>
</comment>
<dbReference type="GO" id="GO:0015420">
    <property type="term" value="F:ABC-type vitamin B12 transporter activity"/>
    <property type="evidence" value="ECO:0007669"/>
    <property type="project" value="UniProtKB-UniRule"/>
</dbReference>
<keyword evidence="7 9" id="KW-1133">Transmembrane helix</keyword>
<dbReference type="GO" id="GO:0048472">
    <property type="term" value="F:threonine-phosphate decarboxylase activity"/>
    <property type="evidence" value="ECO:0007669"/>
    <property type="project" value="InterPro"/>
</dbReference>
<evidence type="ECO:0000256" key="9">
    <source>
        <dbReference type="HAMAP-Rule" id="MF_00024"/>
    </source>
</evidence>
<dbReference type="AlphaFoldDB" id="A0A0V8M4F9"/>
<dbReference type="RefSeq" id="WP_058292083.1">
    <property type="nucleotide sequence ID" value="NZ_JGYD01000010.1"/>
</dbReference>
<accession>A0A0V8M4F9</accession>
<evidence type="ECO:0000313" key="10">
    <source>
        <dbReference type="EMBL" id="KSV18548.1"/>
    </source>
</evidence>
<evidence type="ECO:0000256" key="8">
    <source>
        <dbReference type="ARBA" id="ARBA00023136"/>
    </source>
</evidence>
<organism evidence="10 11">
    <name type="scientific">Dehalococcoides mccartyi</name>
    <dbReference type="NCBI Taxonomy" id="61435"/>
    <lineage>
        <taxon>Bacteria</taxon>
        <taxon>Bacillati</taxon>
        <taxon>Chloroflexota</taxon>
        <taxon>Dehalococcoidia</taxon>
        <taxon>Dehalococcoidales</taxon>
        <taxon>Dehalococcoidaceae</taxon>
        <taxon>Dehalococcoides</taxon>
    </lineage>
</organism>
<dbReference type="InterPro" id="IPR004485">
    <property type="entry name" value="Cobalamin_biosynth_CobD/CbiB"/>
</dbReference>
<comment type="subcellular location">
    <subcellularLocation>
        <location evidence="1 9">Cell membrane</location>
        <topology evidence="1 9">Multi-pass membrane protein</topology>
    </subcellularLocation>
</comment>
<dbReference type="HAMAP" id="MF_00024">
    <property type="entry name" value="CobD_CbiB"/>
    <property type="match status" value="1"/>
</dbReference>
<sequence>MEVLFIFLLALIIDLVFGDPPNAFHPVAYMGRVIALFERAGFKGGRVYQFVYGIVMVFIAMALFFIPVYFLLDWLHGVNSIVYIIVSAVLLKMCFTVTGLRKAALLIKQLLEKDDIAQARFELRSLVSRDTSKLPQPKLVAAAVESVAESIGDGFVAPLFFFLIFGVPGVMAYRVVSTFDSMVGYRGKYEYLGKFAARFDDVLNFIPARLSALCILIASFFGRYSPAGAWRIMWRDHAKTQSPNAGWPMATAAGALEVCLEKVGHYSLGDNIRELVPQTISRSLLLINSAAFIWVLISAGVIYFVRIA</sequence>
<feature type="transmembrane region" description="Helical" evidence="9">
    <location>
        <begin position="50"/>
        <end position="72"/>
    </location>
</feature>
<dbReference type="Pfam" id="PF03186">
    <property type="entry name" value="CobD_Cbib"/>
    <property type="match status" value="1"/>
</dbReference>
<keyword evidence="5 9" id="KW-0169">Cobalamin biosynthesis</keyword>
<evidence type="ECO:0000256" key="7">
    <source>
        <dbReference type="ARBA" id="ARBA00022989"/>
    </source>
</evidence>
<dbReference type="PATRIC" id="fig|61435.5.peg.168"/>
<dbReference type="UniPathway" id="UPA00148"/>
<dbReference type="NCBIfam" id="NF002281">
    <property type="entry name" value="PRK01209.2-5"/>
    <property type="match status" value="1"/>
</dbReference>
<evidence type="ECO:0000313" key="11">
    <source>
        <dbReference type="Proteomes" id="UP000053577"/>
    </source>
</evidence>
<reference evidence="10 11" key="1">
    <citation type="journal article" date="2015" name="Sci. Rep.">
        <title>A comparative genomics and reductive dehalogenase gene transcription study of two chloroethene-respiring bacteria, Dehalococcoides mccartyi strains MB and 11a.</title>
        <authorList>
            <person name="Low A."/>
            <person name="Shen Z."/>
            <person name="Cheng D."/>
            <person name="Rogers M.J."/>
            <person name="Lee P.K."/>
            <person name="He J."/>
        </authorList>
    </citation>
    <scope>NUCLEOTIDE SEQUENCE [LARGE SCALE GENOMIC DNA]</scope>
    <source>
        <strain evidence="10 11">MB</strain>
    </source>
</reference>
<evidence type="ECO:0000256" key="6">
    <source>
        <dbReference type="ARBA" id="ARBA00022692"/>
    </source>
</evidence>
<evidence type="ECO:0000256" key="4">
    <source>
        <dbReference type="ARBA" id="ARBA00022475"/>
    </source>
</evidence>
<keyword evidence="6 9" id="KW-0812">Transmembrane</keyword>
<proteinExistence type="inferred from homology"/>
<comment type="pathway">
    <text evidence="2 9">Cofactor biosynthesis; adenosylcobalamin biosynthesis.</text>
</comment>
<dbReference type="EMBL" id="JGYD01000010">
    <property type="protein sequence ID" value="KSV18548.1"/>
    <property type="molecule type" value="Genomic_DNA"/>
</dbReference>
<dbReference type="NCBIfam" id="TIGR00380">
    <property type="entry name" value="cobal_cbiB"/>
    <property type="match status" value="1"/>
</dbReference>
<dbReference type="PANTHER" id="PTHR34308">
    <property type="entry name" value="COBALAMIN BIOSYNTHESIS PROTEIN CBIB"/>
    <property type="match status" value="1"/>
</dbReference>
<feature type="transmembrane region" description="Helical" evidence="9">
    <location>
        <begin position="202"/>
        <end position="221"/>
    </location>
</feature>
<dbReference type="Proteomes" id="UP000053577">
    <property type="component" value="Unassembled WGS sequence"/>
</dbReference>
<protein>
    <recommendedName>
        <fullName evidence="9">Cobalamin biosynthesis protein CobD</fullName>
    </recommendedName>
</protein>
<dbReference type="GO" id="GO:0005886">
    <property type="term" value="C:plasma membrane"/>
    <property type="evidence" value="ECO:0007669"/>
    <property type="project" value="UniProtKB-SubCell"/>
</dbReference>
<evidence type="ECO:0000256" key="5">
    <source>
        <dbReference type="ARBA" id="ARBA00022573"/>
    </source>
</evidence>
<comment type="similarity">
    <text evidence="3 9">Belongs to the CobD/CbiB family.</text>
</comment>
<keyword evidence="8 9" id="KW-0472">Membrane</keyword>
<feature type="transmembrane region" description="Helical" evidence="9">
    <location>
        <begin position="81"/>
        <end position="100"/>
    </location>
</feature>
<feature type="transmembrane region" description="Helical" evidence="9">
    <location>
        <begin position="284"/>
        <end position="305"/>
    </location>
</feature>
<gene>
    <name evidence="9" type="primary">cobD</name>
    <name evidence="10" type="ORF">DA01_00820</name>
</gene>
<evidence type="ECO:0000256" key="3">
    <source>
        <dbReference type="ARBA" id="ARBA00006263"/>
    </source>
</evidence>
<dbReference type="GO" id="GO:0009236">
    <property type="term" value="P:cobalamin biosynthetic process"/>
    <property type="evidence" value="ECO:0007669"/>
    <property type="project" value="UniProtKB-UniRule"/>
</dbReference>
<evidence type="ECO:0000256" key="2">
    <source>
        <dbReference type="ARBA" id="ARBA00004953"/>
    </source>
</evidence>
<name>A0A0V8M4F9_9CHLR</name>
<dbReference type="PANTHER" id="PTHR34308:SF1">
    <property type="entry name" value="COBALAMIN BIOSYNTHESIS PROTEIN CBIB"/>
    <property type="match status" value="1"/>
</dbReference>